<dbReference type="EMBL" id="BLAE01000010">
    <property type="protein sequence ID" value="GES08418.1"/>
    <property type="molecule type" value="Genomic_DNA"/>
</dbReference>
<reference evidence="2 3" key="1">
    <citation type="submission" date="2019-10" db="EMBL/GenBank/DDBJ databases">
        <title>Whole genome shotgun sequence of Acrocarpospora macrocephala NBRC 16266.</title>
        <authorList>
            <person name="Ichikawa N."/>
            <person name="Kimura A."/>
            <person name="Kitahashi Y."/>
            <person name="Komaki H."/>
            <person name="Oguchi A."/>
        </authorList>
    </citation>
    <scope>NUCLEOTIDE SEQUENCE [LARGE SCALE GENOMIC DNA]</scope>
    <source>
        <strain evidence="2 3">NBRC 16266</strain>
    </source>
</reference>
<evidence type="ECO:0000313" key="2">
    <source>
        <dbReference type="EMBL" id="GES08418.1"/>
    </source>
</evidence>
<accession>A0A5M3WQ84</accession>
<dbReference type="PANTHER" id="PTHR46889:SF4">
    <property type="entry name" value="TRANSPOSASE INSO FOR INSERTION SEQUENCE ELEMENT IS911B-RELATED"/>
    <property type="match status" value="1"/>
</dbReference>
<dbReference type="PANTHER" id="PTHR46889">
    <property type="entry name" value="TRANSPOSASE INSF FOR INSERTION SEQUENCE IS3B-RELATED"/>
    <property type="match status" value="1"/>
</dbReference>
<dbReference type="InterPro" id="IPR025948">
    <property type="entry name" value="HTH-like_dom"/>
</dbReference>
<evidence type="ECO:0000313" key="3">
    <source>
        <dbReference type="Proteomes" id="UP000331127"/>
    </source>
</evidence>
<dbReference type="AlphaFoldDB" id="A0A5M3WQ84"/>
<gene>
    <name evidence="2" type="ORF">Amac_020140</name>
</gene>
<sequence length="144" mass="16106">MEIAPSTYYAALTRPPSARSVRDAELKSQISRVFEENLGVYGARKIWRQLNREGVDVARCTVERLMRELGISGAVRGKTRRTTVADPDARLAPDLVKREFRPRRRIGCGWRISPIAPPGRAPCTPRSSSMCFPDGLSAGVRRRP</sequence>
<dbReference type="Pfam" id="PF13276">
    <property type="entry name" value="HTH_21"/>
    <property type="match status" value="1"/>
</dbReference>
<proteinExistence type="predicted"/>
<keyword evidence="3" id="KW-1185">Reference proteome</keyword>
<comment type="caution">
    <text evidence="2">The sequence shown here is derived from an EMBL/GenBank/DDBJ whole genome shotgun (WGS) entry which is preliminary data.</text>
</comment>
<organism evidence="2 3">
    <name type="scientific">Acrocarpospora macrocephala</name>
    <dbReference type="NCBI Taxonomy" id="150177"/>
    <lineage>
        <taxon>Bacteria</taxon>
        <taxon>Bacillati</taxon>
        <taxon>Actinomycetota</taxon>
        <taxon>Actinomycetes</taxon>
        <taxon>Streptosporangiales</taxon>
        <taxon>Streptosporangiaceae</taxon>
        <taxon>Acrocarpospora</taxon>
    </lineage>
</organism>
<feature type="domain" description="HTH-like" evidence="1">
    <location>
        <begin position="23"/>
        <end position="78"/>
    </location>
</feature>
<protein>
    <recommendedName>
        <fullName evidence="1">HTH-like domain-containing protein</fullName>
    </recommendedName>
</protein>
<evidence type="ECO:0000259" key="1">
    <source>
        <dbReference type="Pfam" id="PF13276"/>
    </source>
</evidence>
<name>A0A5M3WQ84_9ACTN</name>
<dbReference type="Proteomes" id="UP000331127">
    <property type="component" value="Unassembled WGS sequence"/>
</dbReference>
<dbReference type="InterPro" id="IPR050900">
    <property type="entry name" value="Transposase_IS3/IS150/IS904"/>
</dbReference>